<protein>
    <submittedName>
        <fullName evidence="3">Uncharacterized protein</fullName>
    </submittedName>
</protein>
<dbReference type="RefSeq" id="WP_175588793.1">
    <property type="nucleotide sequence ID" value="NZ_JABWGN010000003.1"/>
</dbReference>
<dbReference type="AlphaFoldDB" id="A0A7Y6M2M5"/>
<keyword evidence="2" id="KW-0812">Transmembrane</keyword>
<comment type="caution">
    <text evidence="3">The sequence shown here is derived from an EMBL/GenBank/DDBJ whole genome shotgun (WGS) entry which is preliminary data.</text>
</comment>
<keyword evidence="4" id="KW-1185">Reference proteome</keyword>
<name>A0A7Y6M2M5_9ACTN</name>
<gene>
    <name evidence="3" type="ORF">HTZ77_07790</name>
</gene>
<evidence type="ECO:0000256" key="2">
    <source>
        <dbReference type="SAM" id="Phobius"/>
    </source>
</evidence>
<evidence type="ECO:0000256" key="1">
    <source>
        <dbReference type="SAM" id="MobiDB-lite"/>
    </source>
</evidence>
<organism evidence="3 4">
    <name type="scientific">Nonomuraea montanisoli</name>
    <dbReference type="NCBI Taxonomy" id="2741721"/>
    <lineage>
        <taxon>Bacteria</taxon>
        <taxon>Bacillati</taxon>
        <taxon>Actinomycetota</taxon>
        <taxon>Actinomycetes</taxon>
        <taxon>Streptosporangiales</taxon>
        <taxon>Streptosporangiaceae</taxon>
        <taxon>Nonomuraea</taxon>
    </lineage>
</organism>
<dbReference type="EMBL" id="JABWGN010000003">
    <property type="protein sequence ID" value="NUW31324.1"/>
    <property type="molecule type" value="Genomic_DNA"/>
</dbReference>
<reference evidence="3 4" key="1">
    <citation type="submission" date="2020-06" db="EMBL/GenBank/DDBJ databases">
        <title>Nonomuraea sp. SMC257, a novel actinomycete isolated from soil.</title>
        <authorList>
            <person name="Chanama M."/>
        </authorList>
    </citation>
    <scope>NUCLEOTIDE SEQUENCE [LARGE SCALE GENOMIC DNA]</scope>
    <source>
        <strain evidence="3 4">SMC257</strain>
    </source>
</reference>
<proteinExistence type="predicted"/>
<feature type="transmembrane region" description="Helical" evidence="2">
    <location>
        <begin position="6"/>
        <end position="27"/>
    </location>
</feature>
<feature type="compositionally biased region" description="Gly residues" evidence="1">
    <location>
        <begin position="54"/>
        <end position="69"/>
    </location>
</feature>
<keyword evidence="2" id="KW-1133">Transmembrane helix</keyword>
<feature type="region of interest" description="Disordered" evidence="1">
    <location>
        <begin position="31"/>
        <end position="69"/>
    </location>
</feature>
<accession>A0A7Y6M2M5</accession>
<dbReference type="Proteomes" id="UP000586042">
    <property type="component" value="Unassembled WGS sequence"/>
</dbReference>
<keyword evidence="2" id="KW-0472">Membrane</keyword>
<evidence type="ECO:0000313" key="3">
    <source>
        <dbReference type="EMBL" id="NUW31324.1"/>
    </source>
</evidence>
<evidence type="ECO:0000313" key="4">
    <source>
        <dbReference type="Proteomes" id="UP000586042"/>
    </source>
</evidence>
<sequence length="69" mass="6510">MTVSTVVAAGLVIAFAGVLVWTVWSLVSGRPSVRRGSGNPGLPPHGVTMPGTGADCGGSSGGDGSSGGG</sequence>